<dbReference type="AlphaFoldDB" id="S9TI53"/>
<reference evidence="2 3" key="1">
    <citation type="journal article" date="2013" name="PLoS ONE">
        <title>Predicting the Proteins of Angomonas deanei, Strigomonas culicis and Their Respective Endosymbionts Reveals New Aspects of the Trypanosomatidae Family.</title>
        <authorList>
            <person name="Motta M.C."/>
            <person name="Martins A.C."/>
            <person name="de Souza S.S."/>
            <person name="Catta-Preta C.M."/>
            <person name="Silva R."/>
            <person name="Klein C.C."/>
            <person name="de Almeida L.G."/>
            <person name="de Lima Cunha O."/>
            <person name="Ciapina L.P."/>
            <person name="Brocchi M."/>
            <person name="Colabardini A.C."/>
            <person name="de Araujo Lima B."/>
            <person name="Machado C.R."/>
            <person name="de Almeida Soares C.M."/>
            <person name="Probst C.M."/>
            <person name="de Menezes C.B."/>
            <person name="Thompson C.E."/>
            <person name="Bartholomeu D.C."/>
            <person name="Gradia D.F."/>
            <person name="Pavoni D.P."/>
            <person name="Grisard E.C."/>
            <person name="Fantinatti-Garboggini F."/>
            <person name="Marchini F.K."/>
            <person name="Rodrigues-Luiz G.F."/>
            <person name="Wagner G."/>
            <person name="Goldman G.H."/>
            <person name="Fietto J.L."/>
            <person name="Elias M.C."/>
            <person name="Goldman M.H."/>
            <person name="Sagot M.F."/>
            <person name="Pereira M."/>
            <person name="Stoco P.H."/>
            <person name="de Mendonca-Neto R.P."/>
            <person name="Teixeira S.M."/>
            <person name="Maciel T.E."/>
            <person name="de Oliveira Mendes T.A."/>
            <person name="Urmenyi T.P."/>
            <person name="de Souza W."/>
            <person name="Schenkman S."/>
            <person name="de Vasconcelos A.T."/>
        </authorList>
    </citation>
    <scope>NUCLEOTIDE SEQUENCE [LARGE SCALE GENOMIC DNA]</scope>
</reference>
<keyword evidence="1" id="KW-0812">Transmembrane</keyword>
<comment type="caution">
    <text evidence="2">The sequence shown here is derived from an EMBL/GenBank/DDBJ whole genome shotgun (WGS) entry which is preliminary data.</text>
</comment>
<organism evidence="2 3">
    <name type="scientific">Strigomonas culicis</name>
    <dbReference type="NCBI Taxonomy" id="28005"/>
    <lineage>
        <taxon>Eukaryota</taxon>
        <taxon>Discoba</taxon>
        <taxon>Euglenozoa</taxon>
        <taxon>Kinetoplastea</taxon>
        <taxon>Metakinetoplastina</taxon>
        <taxon>Trypanosomatida</taxon>
        <taxon>Trypanosomatidae</taxon>
        <taxon>Strigomonadinae</taxon>
        <taxon>Strigomonas</taxon>
    </lineage>
</organism>
<keyword evidence="1" id="KW-1133">Transmembrane helix</keyword>
<accession>S9TI53</accession>
<dbReference type="Proteomes" id="UP000015354">
    <property type="component" value="Unassembled WGS sequence"/>
</dbReference>
<evidence type="ECO:0000313" key="2">
    <source>
        <dbReference type="EMBL" id="EPY16023.1"/>
    </source>
</evidence>
<sequence>MLFSFSILLYIIMLIFSFSFVFFLFSTSHVSLLVLMYLAFHPYCSFPLSSPFYHFFYFHFSKEKKIEKSTEEN</sequence>
<proteinExistence type="predicted"/>
<dbReference type="EMBL" id="ATMH01011591">
    <property type="protein sequence ID" value="EPY16023.1"/>
    <property type="molecule type" value="Genomic_DNA"/>
</dbReference>
<feature type="transmembrane region" description="Helical" evidence="1">
    <location>
        <begin position="32"/>
        <end position="58"/>
    </location>
</feature>
<evidence type="ECO:0000256" key="1">
    <source>
        <dbReference type="SAM" id="Phobius"/>
    </source>
</evidence>
<protein>
    <submittedName>
        <fullName evidence="2">Uncharacterized protein</fullName>
    </submittedName>
</protein>
<gene>
    <name evidence="2" type="ORF">STCU_11600</name>
</gene>
<feature type="transmembrane region" description="Helical" evidence="1">
    <location>
        <begin position="7"/>
        <end position="26"/>
    </location>
</feature>
<name>S9TI53_9TRYP</name>
<keyword evidence="3" id="KW-1185">Reference proteome</keyword>
<evidence type="ECO:0000313" key="3">
    <source>
        <dbReference type="Proteomes" id="UP000015354"/>
    </source>
</evidence>
<keyword evidence="1" id="KW-0472">Membrane</keyword>